<sequence>MSVNQEQNHVARIDTNEIQGLLNVLAESIEATLNYHLNEILPLREQVEMLETDGHQASKEKTRPNVNNDETVKMLLRQLKTYQRCAAAFQLLHARQQQLDPTQCSQVAEGSPVRGCMMGFDELCRSAQRIVAKTNAQVKTLREMVTTLTEASNAQEQAEQDCDQQSA</sequence>
<gene>
    <name evidence="1" type="ORF">CTHT_0016960</name>
</gene>
<accession>G0S2E6</accession>
<name>G0S2E6_CHATD</name>
<protein>
    <submittedName>
        <fullName evidence="1">Uncharacterized protein</fullName>
    </submittedName>
</protein>
<evidence type="ECO:0000313" key="1">
    <source>
        <dbReference type="EMBL" id="EGS22179.1"/>
    </source>
</evidence>
<dbReference type="RefSeq" id="XP_006692198.1">
    <property type="nucleotide sequence ID" value="XM_006692135.1"/>
</dbReference>
<proteinExistence type="predicted"/>
<dbReference type="HOGENOM" id="CLU_1594334_0_0_1"/>
<dbReference type="AlphaFoldDB" id="G0S2E6"/>
<evidence type="ECO:0000313" key="2">
    <source>
        <dbReference type="Proteomes" id="UP000008066"/>
    </source>
</evidence>
<reference evidence="1 2" key="1">
    <citation type="journal article" date="2011" name="Cell">
        <title>Insight into structure and assembly of the nuclear pore complex by utilizing the genome of a eukaryotic thermophile.</title>
        <authorList>
            <person name="Amlacher S."/>
            <person name="Sarges P."/>
            <person name="Flemming D."/>
            <person name="van Noort V."/>
            <person name="Kunze R."/>
            <person name="Devos D.P."/>
            <person name="Arumugam M."/>
            <person name="Bork P."/>
            <person name="Hurt E."/>
        </authorList>
    </citation>
    <scope>NUCLEOTIDE SEQUENCE [LARGE SCALE GENOMIC DNA]</scope>
    <source>
        <strain evidence="2">DSM 1495 / CBS 144.50 / IMI 039719</strain>
    </source>
</reference>
<dbReference type="Proteomes" id="UP000008066">
    <property type="component" value="Unassembled WGS sequence"/>
</dbReference>
<dbReference type="KEGG" id="cthr:CTHT_0016960"/>
<dbReference type="EMBL" id="GL988040">
    <property type="protein sequence ID" value="EGS22179.1"/>
    <property type="molecule type" value="Genomic_DNA"/>
</dbReference>
<keyword evidence="2" id="KW-1185">Reference proteome</keyword>
<organism evidence="2">
    <name type="scientific">Chaetomium thermophilum (strain DSM 1495 / CBS 144.50 / IMI 039719)</name>
    <name type="common">Thermochaetoides thermophila</name>
    <dbReference type="NCBI Taxonomy" id="759272"/>
    <lineage>
        <taxon>Eukaryota</taxon>
        <taxon>Fungi</taxon>
        <taxon>Dikarya</taxon>
        <taxon>Ascomycota</taxon>
        <taxon>Pezizomycotina</taxon>
        <taxon>Sordariomycetes</taxon>
        <taxon>Sordariomycetidae</taxon>
        <taxon>Sordariales</taxon>
        <taxon>Chaetomiaceae</taxon>
        <taxon>Thermochaetoides</taxon>
    </lineage>
</organism>
<dbReference type="GeneID" id="18255734"/>